<sequence>MTARDGNVSGNTALYIAVEKFDPSKGLQWRDYIVWSGLTQLDEVVSLDGMLCPVILKETKASYWDHIVNEDGMLNFFTDLDFLKQQLGAPANLNILAVLRNPTEEAVREGLGDRFRFVGYDLLDQDQGVSALTNCGGFPDVFANAELSTKGLLQSYSRAREVQRDLKERYPEECHADCNIWAIFRLDAA</sequence>
<keyword evidence="2" id="KW-1185">Reference proteome</keyword>
<reference evidence="1 2" key="1">
    <citation type="submission" date="2020-08" db="EMBL/GenBank/DDBJ databases">
        <title>Genomic Encyclopedia of Type Strains, Phase IV (KMG-V): Genome sequencing to study the core and pangenomes of soil and plant-associated prokaryotes.</title>
        <authorList>
            <person name="Whitman W."/>
        </authorList>
    </citation>
    <scope>NUCLEOTIDE SEQUENCE [LARGE SCALE GENOMIC DNA]</scope>
    <source>
        <strain evidence="1 2">SEMIA 4084</strain>
    </source>
</reference>
<dbReference type="Proteomes" id="UP000585507">
    <property type="component" value="Unassembled WGS sequence"/>
</dbReference>
<dbReference type="EMBL" id="JACHBK010000007">
    <property type="protein sequence ID" value="MBB5536650.1"/>
    <property type="molecule type" value="Genomic_DNA"/>
</dbReference>
<gene>
    <name evidence="1" type="ORF">GGD55_003361</name>
</gene>
<accession>A0A7W8UC31</accession>
<comment type="caution">
    <text evidence="1">The sequence shown here is derived from an EMBL/GenBank/DDBJ whole genome shotgun (WGS) entry which is preliminary data.</text>
</comment>
<dbReference type="RefSeq" id="WP_018328574.1">
    <property type="nucleotide sequence ID" value="NZ_JACHBK010000007.1"/>
</dbReference>
<proteinExistence type="predicted"/>
<dbReference type="AlphaFoldDB" id="A0A7W8UC31"/>
<evidence type="ECO:0000313" key="1">
    <source>
        <dbReference type="EMBL" id="MBB5536650.1"/>
    </source>
</evidence>
<protein>
    <submittedName>
        <fullName evidence="1">Uncharacterized protein</fullName>
    </submittedName>
</protein>
<name>A0A7W8UC31_9HYPH</name>
<evidence type="ECO:0000313" key="2">
    <source>
        <dbReference type="Proteomes" id="UP000585507"/>
    </source>
</evidence>
<organism evidence="1 2">
    <name type="scientific">Rhizobium giardinii</name>
    <dbReference type="NCBI Taxonomy" id="56731"/>
    <lineage>
        <taxon>Bacteria</taxon>
        <taxon>Pseudomonadati</taxon>
        <taxon>Pseudomonadota</taxon>
        <taxon>Alphaproteobacteria</taxon>
        <taxon>Hyphomicrobiales</taxon>
        <taxon>Rhizobiaceae</taxon>
        <taxon>Rhizobium/Agrobacterium group</taxon>
        <taxon>Rhizobium</taxon>
    </lineage>
</organism>